<comment type="subcellular location">
    <subcellularLocation>
        <location evidence="1">Membrane</location>
        <topology evidence="1">Multi-pass membrane protein</topology>
    </subcellularLocation>
</comment>
<dbReference type="GO" id="GO:0016020">
    <property type="term" value="C:membrane"/>
    <property type="evidence" value="ECO:0007669"/>
    <property type="project" value="UniProtKB-SubCell"/>
</dbReference>
<organism evidence="5">
    <name type="scientific">Bracon brevicornis</name>
    <dbReference type="NCBI Taxonomy" id="1563983"/>
    <lineage>
        <taxon>Eukaryota</taxon>
        <taxon>Metazoa</taxon>
        <taxon>Ecdysozoa</taxon>
        <taxon>Arthropoda</taxon>
        <taxon>Hexapoda</taxon>
        <taxon>Insecta</taxon>
        <taxon>Pterygota</taxon>
        <taxon>Neoptera</taxon>
        <taxon>Endopterygota</taxon>
        <taxon>Hymenoptera</taxon>
        <taxon>Apocrita</taxon>
        <taxon>Ichneumonoidea</taxon>
        <taxon>Braconidae</taxon>
        <taxon>Braconinae</taxon>
        <taxon>Bracon</taxon>
    </lineage>
</organism>
<evidence type="ECO:0000256" key="2">
    <source>
        <dbReference type="ARBA" id="ARBA00022692"/>
    </source>
</evidence>
<dbReference type="SUPFAM" id="SSF48652">
    <property type="entry name" value="Tetraspanin"/>
    <property type="match status" value="1"/>
</dbReference>
<evidence type="ECO:0000256" key="3">
    <source>
        <dbReference type="ARBA" id="ARBA00022989"/>
    </source>
</evidence>
<reference evidence="5" key="1">
    <citation type="submission" date="2020-07" db="EMBL/GenBank/DDBJ databases">
        <authorList>
            <person name="Ferguson B K."/>
        </authorList>
    </citation>
    <scope>NUCLEOTIDE SEQUENCE</scope>
    <source>
        <strain evidence="5">L06</strain>
    </source>
</reference>
<keyword evidence="4" id="KW-0472">Membrane</keyword>
<protein>
    <recommendedName>
        <fullName evidence="6">Tetraspanin</fullName>
    </recommendedName>
</protein>
<keyword evidence="3" id="KW-1133">Transmembrane helix</keyword>
<evidence type="ECO:0000256" key="4">
    <source>
        <dbReference type="ARBA" id="ARBA00023136"/>
    </source>
</evidence>
<dbReference type="AlphaFoldDB" id="A0A6V7J2X3"/>
<gene>
    <name evidence="5" type="ORF">BBRV_LOCUS40130</name>
</gene>
<dbReference type="InterPro" id="IPR018499">
    <property type="entry name" value="Tetraspanin/Peripherin"/>
</dbReference>
<evidence type="ECO:0000256" key="1">
    <source>
        <dbReference type="ARBA" id="ARBA00004141"/>
    </source>
</evidence>
<keyword evidence="2" id="KW-0812">Transmembrane</keyword>
<accession>A0A6V7J2X3</accession>
<evidence type="ECO:0008006" key="6">
    <source>
        <dbReference type="Google" id="ProtNLM"/>
    </source>
</evidence>
<dbReference type="Pfam" id="PF00335">
    <property type="entry name" value="Tetraspanin"/>
    <property type="match status" value="1"/>
</dbReference>
<name>A0A6V7J2X3_9HYME</name>
<dbReference type="InterPro" id="IPR008952">
    <property type="entry name" value="Tetraspanin_EC2_sf"/>
</dbReference>
<dbReference type="Gene3D" id="1.10.1450.10">
    <property type="entry name" value="Tetraspanin"/>
    <property type="match status" value="1"/>
</dbReference>
<proteinExistence type="predicted"/>
<evidence type="ECO:0000313" key="5">
    <source>
        <dbReference type="EMBL" id="CAD1545791.1"/>
    </source>
</evidence>
<sequence length="99" mass="11408">MKCCGADDYMDWYKTVGYIPGSCCQSIAFCDENEVLKLHLGGCDSSLKNLVEYYAKIIFFVLVGLGIIEVRHKVKLEHTIKDKQHKMKKKPQLLHHNNH</sequence>
<dbReference type="EMBL" id="CADCXW020000012">
    <property type="protein sequence ID" value="CAD1545791.1"/>
    <property type="molecule type" value="Genomic_DNA"/>
</dbReference>